<name>A0A1G1ZP61_9BACT</name>
<dbReference type="Proteomes" id="UP000177942">
    <property type="component" value="Unassembled WGS sequence"/>
</dbReference>
<sequence>MTQLILAGSYFDNGYKIGQTGAEYIKQLLRRDKKLLLSAKKKRRSLLLFLFNKLRTGYGDYLEELRGMALGAGVDFQDLFLENCPEILDKFSGCTSGAVNGPRYRFIIHNEDEDKWRSMKSCALLHYRNRKKNFRYSSFAYFGELAGNAFNWNNNGLFFSVDAVSGRRVDLKSAPRYFEARRLLESKNLKESLSFLRANKSASGFHYLFGEAVSKRIVSVEKYLGQTSVLEIKSGESFCHSNHYIHGLFREKKKEEGRRKKEDGSFYRLKIAQENLTRTHLKNTSARDMSQFPQDQGATTKVCLLHSKEELTPVLRKLAISHTGCGDFLVPLRCDCVAVAQATASLSRLADTRKSLATRAGCIFEMGSNQTSPKEALKTWTMLLRQPLSGKSETKTFTTVLADFRTGKVSVYPAGDKKKKRAVR</sequence>
<evidence type="ECO:0000259" key="1">
    <source>
        <dbReference type="Pfam" id="PF03417"/>
    </source>
</evidence>
<organism evidence="2 3">
    <name type="scientific">Candidatus Harrisonbacteria bacterium RIFCSPLOWO2_01_FULL_44_18</name>
    <dbReference type="NCBI Taxonomy" id="1798407"/>
    <lineage>
        <taxon>Bacteria</taxon>
        <taxon>Candidatus Harrisoniibacteriota</taxon>
    </lineage>
</organism>
<dbReference type="Gene3D" id="3.60.60.10">
    <property type="entry name" value="Penicillin V Acylase, Chain A"/>
    <property type="match status" value="1"/>
</dbReference>
<dbReference type="InterPro" id="IPR005079">
    <property type="entry name" value="Peptidase_C45_hydrolase"/>
</dbReference>
<protein>
    <recommendedName>
        <fullName evidence="1">Peptidase C45 hydrolase domain-containing protein</fullName>
    </recommendedName>
</protein>
<comment type="caution">
    <text evidence="2">The sequence shown here is derived from an EMBL/GenBank/DDBJ whole genome shotgun (WGS) entry which is preliminary data.</text>
</comment>
<dbReference type="PANTHER" id="PTHR34180">
    <property type="entry name" value="PEPTIDASE C45"/>
    <property type="match status" value="1"/>
</dbReference>
<dbReference type="InterPro" id="IPR047801">
    <property type="entry name" value="Peptidase_C45"/>
</dbReference>
<dbReference type="STRING" id="1798407.A3A16_01485"/>
<accession>A0A1G1ZP61</accession>
<reference evidence="2 3" key="1">
    <citation type="journal article" date="2016" name="Nat. Commun.">
        <title>Thousands of microbial genomes shed light on interconnected biogeochemical processes in an aquifer system.</title>
        <authorList>
            <person name="Anantharaman K."/>
            <person name="Brown C.T."/>
            <person name="Hug L.A."/>
            <person name="Sharon I."/>
            <person name="Castelle C.J."/>
            <person name="Probst A.J."/>
            <person name="Thomas B.C."/>
            <person name="Singh A."/>
            <person name="Wilkins M.J."/>
            <person name="Karaoz U."/>
            <person name="Brodie E.L."/>
            <person name="Williams K.H."/>
            <person name="Hubbard S.S."/>
            <person name="Banfield J.F."/>
        </authorList>
    </citation>
    <scope>NUCLEOTIDE SEQUENCE [LARGE SCALE GENOMIC DNA]</scope>
</reference>
<dbReference type="InterPro" id="IPR047794">
    <property type="entry name" value="C45_proenzyme-like"/>
</dbReference>
<gene>
    <name evidence="2" type="ORF">A3A16_01485</name>
</gene>
<dbReference type="Pfam" id="PF03417">
    <property type="entry name" value="AAT"/>
    <property type="match status" value="1"/>
</dbReference>
<dbReference type="PANTHER" id="PTHR34180:SF1">
    <property type="entry name" value="BETA-ALANYL-DOPAMINE_CARCININE HYDROLASE"/>
    <property type="match status" value="1"/>
</dbReference>
<proteinExistence type="predicted"/>
<dbReference type="EMBL" id="MHJJ01000008">
    <property type="protein sequence ID" value="OGY65520.1"/>
    <property type="molecule type" value="Genomic_DNA"/>
</dbReference>
<evidence type="ECO:0000313" key="3">
    <source>
        <dbReference type="Proteomes" id="UP000177942"/>
    </source>
</evidence>
<dbReference type="AlphaFoldDB" id="A0A1G1ZP61"/>
<dbReference type="NCBIfam" id="NF040521">
    <property type="entry name" value="C45_proenzyme"/>
    <property type="match status" value="1"/>
</dbReference>
<evidence type="ECO:0000313" key="2">
    <source>
        <dbReference type="EMBL" id="OGY65520.1"/>
    </source>
</evidence>
<feature type="domain" description="Peptidase C45 hydrolase" evidence="1">
    <location>
        <begin position="100"/>
        <end position="282"/>
    </location>
</feature>